<dbReference type="PANTHER" id="PTHR15350">
    <property type="entry name" value="COP9 SIGNALOSOME COMPLEX SUBUNIT 7/DENDRITIC CELL PROTEIN GA17"/>
    <property type="match status" value="1"/>
</dbReference>
<sequence length="133" mass="14420">MPEQTDAASGGALAQNAERLLLLLKAARGASCASLVQQALSAPGVYVFAEFLESPNVQELAKDPAHAGYVELLKIFSYGQFSDYHDNQSKLPALDSKQQSKLRQLTIVSLAAQRQVIHHHARAMQPFVTSCSL</sequence>
<proteinExistence type="predicted"/>
<keyword evidence="1" id="KW-0736">Signalosome</keyword>
<organism evidence="2 3">
    <name type="scientific">Syncephalis pseudoplumigaleata</name>
    <dbReference type="NCBI Taxonomy" id="1712513"/>
    <lineage>
        <taxon>Eukaryota</taxon>
        <taxon>Fungi</taxon>
        <taxon>Fungi incertae sedis</taxon>
        <taxon>Zoopagomycota</taxon>
        <taxon>Zoopagomycotina</taxon>
        <taxon>Zoopagomycetes</taxon>
        <taxon>Zoopagales</taxon>
        <taxon>Piptocephalidaceae</taxon>
        <taxon>Syncephalis</taxon>
    </lineage>
</organism>
<dbReference type="Proteomes" id="UP000278143">
    <property type="component" value="Unassembled WGS sequence"/>
</dbReference>
<dbReference type="EMBL" id="KZ991346">
    <property type="protein sequence ID" value="RKP23065.1"/>
    <property type="molecule type" value="Genomic_DNA"/>
</dbReference>
<accession>A0A4P9YTG2</accession>
<evidence type="ECO:0000313" key="3">
    <source>
        <dbReference type="Proteomes" id="UP000278143"/>
    </source>
</evidence>
<name>A0A4P9YTG2_9FUNG</name>
<dbReference type="PANTHER" id="PTHR15350:SF5">
    <property type="entry name" value="COP9 SIGNALOSOME COMPLEX SUBUNIT 7"/>
    <property type="match status" value="1"/>
</dbReference>
<keyword evidence="3" id="KW-1185">Reference proteome</keyword>
<dbReference type="OrthoDB" id="10265275at2759"/>
<protein>
    <submittedName>
        <fullName evidence="2">Uncharacterized protein</fullName>
    </submittedName>
</protein>
<dbReference type="GO" id="GO:0008180">
    <property type="term" value="C:COP9 signalosome"/>
    <property type="evidence" value="ECO:0007669"/>
    <property type="project" value="UniProtKB-KW"/>
</dbReference>
<gene>
    <name evidence="2" type="ORF">SYNPS1DRAFT_19196</name>
</gene>
<dbReference type="InterPro" id="IPR045237">
    <property type="entry name" value="COPS7/eIF3m"/>
</dbReference>
<dbReference type="AlphaFoldDB" id="A0A4P9YTG2"/>
<evidence type="ECO:0000256" key="1">
    <source>
        <dbReference type="ARBA" id="ARBA00022790"/>
    </source>
</evidence>
<dbReference type="Pfam" id="PF22061">
    <property type="entry name" value="CSN7_HB_subdom"/>
    <property type="match status" value="1"/>
</dbReference>
<evidence type="ECO:0000313" key="2">
    <source>
        <dbReference type="EMBL" id="RKP23065.1"/>
    </source>
</evidence>
<reference evidence="3" key="1">
    <citation type="journal article" date="2018" name="Nat. Microbiol.">
        <title>Leveraging single-cell genomics to expand the fungal tree of life.</title>
        <authorList>
            <person name="Ahrendt S.R."/>
            <person name="Quandt C.A."/>
            <person name="Ciobanu D."/>
            <person name="Clum A."/>
            <person name="Salamov A."/>
            <person name="Andreopoulos B."/>
            <person name="Cheng J.F."/>
            <person name="Woyke T."/>
            <person name="Pelin A."/>
            <person name="Henrissat B."/>
            <person name="Reynolds N.K."/>
            <person name="Benny G.L."/>
            <person name="Smith M.E."/>
            <person name="James T.Y."/>
            <person name="Grigoriev I.V."/>
        </authorList>
    </citation>
    <scope>NUCLEOTIDE SEQUENCE [LARGE SCALE GENOMIC DNA]</scope>
    <source>
        <strain evidence="3">Benny S71-1</strain>
    </source>
</reference>